<name>D4YPH5_9MICO</name>
<dbReference type="InterPro" id="IPR036271">
    <property type="entry name" value="Tet_transcr_reg_TetR-rel_C_sf"/>
</dbReference>
<keyword evidence="2 4" id="KW-0238">DNA-binding</keyword>
<dbReference type="SUPFAM" id="SSF48498">
    <property type="entry name" value="Tetracyclin repressor-like, C-terminal domain"/>
    <property type="match status" value="1"/>
</dbReference>
<feature type="DNA-binding region" description="H-T-H motif" evidence="4">
    <location>
        <begin position="24"/>
        <end position="43"/>
    </location>
</feature>
<comment type="caution">
    <text evidence="6">The sequence shown here is derived from an EMBL/GenBank/DDBJ whole genome shotgun (WGS) entry which is preliminary data.</text>
</comment>
<organism evidence="6 7">
    <name type="scientific">Brevibacterium mcbrellneri ATCC 49030</name>
    <dbReference type="NCBI Taxonomy" id="585530"/>
    <lineage>
        <taxon>Bacteria</taxon>
        <taxon>Bacillati</taxon>
        <taxon>Actinomycetota</taxon>
        <taxon>Actinomycetes</taxon>
        <taxon>Micrococcales</taxon>
        <taxon>Brevibacteriaceae</taxon>
        <taxon>Brevibacterium</taxon>
    </lineage>
</organism>
<protein>
    <submittedName>
        <fullName evidence="6">Transcriptional regulator, TetR family</fullName>
    </submittedName>
</protein>
<dbReference type="InterPro" id="IPR009057">
    <property type="entry name" value="Homeodomain-like_sf"/>
</dbReference>
<dbReference type="Gene3D" id="1.10.357.10">
    <property type="entry name" value="Tetracycline Repressor, domain 2"/>
    <property type="match status" value="1"/>
</dbReference>
<dbReference type="STRING" id="585530.HMPREF0183_1835"/>
<dbReference type="InterPro" id="IPR011075">
    <property type="entry name" value="TetR_C"/>
</dbReference>
<accession>D4YPH5</accession>
<proteinExistence type="predicted"/>
<dbReference type="EMBL" id="ADNU01000049">
    <property type="protein sequence ID" value="EFG46836.1"/>
    <property type="molecule type" value="Genomic_DNA"/>
</dbReference>
<dbReference type="Gene3D" id="1.10.10.60">
    <property type="entry name" value="Homeodomain-like"/>
    <property type="match status" value="1"/>
</dbReference>
<evidence type="ECO:0000256" key="1">
    <source>
        <dbReference type="ARBA" id="ARBA00023015"/>
    </source>
</evidence>
<dbReference type="PROSITE" id="PS50977">
    <property type="entry name" value="HTH_TETR_2"/>
    <property type="match status" value="1"/>
</dbReference>
<dbReference type="Proteomes" id="UP000005714">
    <property type="component" value="Unassembled WGS sequence"/>
</dbReference>
<evidence type="ECO:0000256" key="4">
    <source>
        <dbReference type="PROSITE-ProRule" id="PRU00335"/>
    </source>
</evidence>
<dbReference type="InterPro" id="IPR001647">
    <property type="entry name" value="HTH_TetR"/>
</dbReference>
<keyword evidence="3" id="KW-0804">Transcription</keyword>
<dbReference type="PANTHER" id="PTHR47506">
    <property type="entry name" value="TRANSCRIPTIONAL REGULATORY PROTEIN"/>
    <property type="match status" value="1"/>
</dbReference>
<dbReference type="GO" id="GO:0003677">
    <property type="term" value="F:DNA binding"/>
    <property type="evidence" value="ECO:0007669"/>
    <property type="project" value="UniProtKB-UniRule"/>
</dbReference>
<dbReference type="PANTHER" id="PTHR47506:SF1">
    <property type="entry name" value="HTH-TYPE TRANSCRIPTIONAL REGULATOR YJDC"/>
    <property type="match status" value="1"/>
</dbReference>
<evidence type="ECO:0000256" key="3">
    <source>
        <dbReference type="ARBA" id="ARBA00023163"/>
    </source>
</evidence>
<evidence type="ECO:0000313" key="6">
    <source>
        <dbReference type="EMBL" id="EFG46836.1"/>
    </source>
</evidence>
<gene>
    <name evidence="6" type="ORF">HMPREF0183_1835</name>
</gene>
<sequence length="195" mass="21201">MFNEAAVLDAAAGEFRVHGFADTSTEQLCEAAGVRRSTLYNTFISKDELFVRALERYLEATSAAQAEILECESLDGMERLRAFLDLMVEEEANAARHGHAAGCMVVAARMTPDLVRRDDRIGRLLDQGLEHQLSALSLVVRQGQADGSIAQDVTPRDAARLMVSLVWGVRVMAQSGTAAEELQVVTSLGLRALLP</sequence>
<dbReference type="PRINTS" id="PR00455">
    <property type="entry name" value="HTHTETR"/>
</dbReference>
<dbReference type="SUPFAM" id="SSF46689">
    <property type="entry name" value="Homeodomain-like"/>
    <property type="match status" value="1"/>
</dbReference>
<reference evidence="6 7" key="1">
    <citation type="submission" date="2010-04" db="EMBL/GenBank/DDBJ databases">
        <authorList>
            <person name="Qin X."/>
            <person name="Bachman B."/>
            <person name="Battles P."/>
            <person name="Bell A."/>
            <person name="Bess C."/>
            <person name="Bickham C."/>
            <person name="Chaboub L."/>
            <person name="Chen D."/>
            <person name="Coyle M."/>
            <person name="Deiros D.R."/>
            <person name="Dinh H."/>
            <person name="Forbes L."/>
            <person name="Fowler G."/>
            <person name="Francisco L."/>
            <person name="Fu Q."/>
            <person name="Gubbala S."/>
            <person name="Hale W."/>
            <person name="Han Y."/>
            <person name="Hemphill L."/>
            <person name="Highlander S.K."/>
            <person name="Hirani K."/>
            <person name="Hogues M."/>
            <person name="Jackson L."/>
            <person name="Jakkamsetti A."/>
            <person name="Javaid M."/>
            <person name="Jiang H."/>
            <person name="Korchina V."/>
            <person name="Kovar C."/>
            <person name="Lara F."/>
            <person name="Lee S."/>
            <person name="Mata R."/>
            <person name="Mathew T."/>
            <person name="Moen C."/>
            <person name="Morales K."/>
            <person name="Munidasa M."/>
            <person name="Nazareth L."/>
            <person name="Ngo R."/>
            <person name="Nguyen L."/>
            <person name="Okwuonu G."/>
            <person name="Ongeri F."/>
            <person name="Patil S."/>
            <person name="Petrosino J."/>
            <person name="Pham C."/>
            <person name="Pham P."/>
            <person name="Pu L.-L."/>
            <person name="Puazo M."/>
            <person name="Raj R."/>
            <person name="Reid J."/>
            <person name="Rouhana J."/>
            <person name="Saada N."/>
            <person name="Shang Y."/>
            <person name="Simmons D."/>
            <person name="Thornton R."/>
            <person name="Warren J."/>
            <person name="Weissenberger G."/>
            <person name="Zhang J."/>
            <person name="Zhang L."/>
            <person name="Zhou C."/>
            <person name="Zhu D."/>
            <person name="Muzny D."/>
            <person name="Worley K."/>
            <person name="Gibbs R."/>
        </authorList>
    </citation>
    <scope>NUCLEOTIDE SEQUENCE [LARGE SCALE GENOMIC DNA]</scope>
    <source>
        <strain evidence="6 7">ATCC 49030</strain>
    </source>
</reference>
<evidence type="ECO:0000313" key="7">
    <source>
        <dbReference type="Proteomes" id="UP000005714"/>
    </source>
</evidence>
<dbReference type="eggNOG" id="COG1309">
    <property type="taxonomic scope" value="Bacteria"/>
</dbReference>
<dbReference type="AlphaFoldDB" id="D4YPH5"/>
<feature type="domain" description="HTH tetR-type" evidence="5">
    <location>
        <begin position="1"/>
        <end position="61"/>
    </location>
</feature>
<evidence type="ECO:0000259" key="5">
    <source>
        <dbReference type="PROSITE" id="PS50977"/>
    </source>
</evidence>
<dbReference type="Pfam" id="PF00440">
    <property type="entry name" value="TetR_N"/>
    <property type="match status" value="1"/>
</dbReference>
<evidence type="ECO:0000256" key="2">
    <source>
        <dbReference type="ARBA" id="ARBA00023125"/>
    </source>
</evidence>
<keyword evidence="1" id="KW-0805">Transcription regulation</keyword>
<keyword evidence="7" id="KW-1185">Reference proteome</keyword>
<dbReference type="Pfam" id="PF16925">
    <property type="entry name" value="TetR_C_13"/>
    <property type="match status" value="1"/>
</dbReference>